<evidence type="ECO:0000313" key="2">
    <source>
        <dbReference type="Proteomes" id="UP000325081"/>
    </source>
</evidence>
<keyword evidence="2" id="KW-1185">Reference proteome</keyword>
<sequence length="170" mass="18897">MKRGAQKGGDFPWALNVTILRWLCQGIEQALVEATTYKKDPSCSSAVSGREDSSGKLLYVCTCNFVFEIRKVFRISLETSTAAEEDRSNRGSPNPGAEAAALVNGAFTPDERKYKYSSNSLVQMSSLLNLVRDLTRQARACHSPGDNNAFLRQDRAHFRARFWPNLVTSS</sequence>
<dbReference type="Proteomes" id="UP000325081">
    <property type="component" value="Unassembled WGS sequence"/>
</dbReference>
<dbReference type="AlphaFoldDB" id="A0A5A7Q1N5"/>
<evidence type="ECO:0000313" key="1">
    <source>
        <dbReference type="EMBL" id="GER38267.1"/>
    </source>
</evidence>
<comment type="caution">
    <text evidence="1">The sequence shown here is derived from an EMBL/GenBank/DDBJ whole genome shotgun (WGS) entry which is preliminary data.</text>
</comment>
<gene>
    <name evidence="1" type="ORF">STAS_14764</name>
</gene>
<accession>A0A5A7Q1N5</accession>
<proteinExistence type="predicted"/>
<name>A0A5A7Q1N5_STRAF</name>
<dbReference type="EMBL" id="BKCP01005461">
    <property type="protein sequence ID" value="GER38267.1"/>
    <property type="molecule type" value="Genomic_DNA"/>
</dbReference>
<organism evidence="1 2">
    <name type="scientific">Striga asiatica</name>
    <name type="common">Asiatic witchweed</name>
    <name type="synonym">Buchnera asiatica</name>
    <dbReference type="NCBI Taxonomy" id="4170"/>
    <lineage>
        <taxon>Eukaryota</taxon>
        <taxon>Viridiplantae</taxon>
        <taxon>Streptophyta</taxon>
        <taxon>Embryophyta</taxon>
        <taxon>Tracheophyta</taxon>
        <taxon>Spermatophyta</taxon>
        <taxon>Magnoliopsida</taxon>
        <taxon>eudicotyledons</taxon>
        <taxon>Gunneridae</taxon>
        <taxon>Pentapetalae</taxon>
        <taxon>asterids</taxon>
        <taxon>lamiids</taxon>
        <taxon>Lamiales</taxon>
        <taxon>Orobanchaceae</taxon>
        <taxon>Buchnereae</taxon>
        <taxon>Striga</taxon>
    </lineage>
</organism>
<dbReference type="OrthoDB" id="10579246at2759"/>
<reference evidence="2" key="1">
    <citation type="journal article" date="2019" name="Curr. Biol.">
        <title>Genome Sequence of Striga asiatica Provides Insight into the Evolution of Plant Parasitism.</title>
        <authorList>
            <person name="Yoshida S."/>
            <person name="Kim S."/>
            <person name="Wafula E.K."/>
            <person name="Tanskanen J."/>
            <person name="Kim Y.M."/>
            <person name="Honaas L."/>
            <person name="Yang Z."/>
            <person name="Spallek T."/>
            <person name="Conn C.E."/>
            <person name="Ichihashi Y."/>
            <person name="Cheong K."/>
            <person name="Cui S."/>
            <person name="Der J.P."/>
            <person name="Gundlach H."/>
            <person name="Jiao Y."/>
            <person name="Hori C."/>
            <person name="Ishida J.K."/>
            <person name="Kasahara H."/>
            <person name="Kiba T."/>
            <person name="Kim M.S."/>
            <person name="Koo N."/>
            <person name="Laohavisit A."/>
            <person name="Lee Y.H."/>
            <person name="Lumba S."/>
            <person name="McCourt P."/>
            <person name="Mortimer J.C."/>
            <person name="Mutuku J.M."/>
            <person name="Nomura T."/>
            <person name="Sasaki-Sekimoto Y."/>
            <person name="Seto Y."/>
            <person name="Wang Y."/>
            <person name="Wakatake T."/>
            <person name="Sakakibara H."/>
            <person name="Demura T."/>
            <person name="Yamaguchi S."/>
            <person name="Yoneyama K."/>
            <person name="Manabe R.I."/>
            <person name="Nelson D.C."/>
            <person name="Schulman A.H."/>
            <person name="Timko M.P."/>
            <person name="dePamphilis C.W."/>
            <person name="Choi D."/>
            <person name="Shirasu K."/>
        </authorList>
    </citation>
    <scope>NUCLEOTIDE SEQUENCE [LARGE SCALE GENOMIC DNA]</scope>
    <source>
        <strain evidence="2">cv. UVA1</strain>
    </source>
</reference>
<protein>
    <submittedName>
        <fullName evidence="1">TCP family transcription factor</fullName>
    </submittedName>
</protein>